<dbReference type="AlphaFoldDB" id="A0A9Q0J1K0"/>
<comment type="caution">
    <text evidence="2">The sequence shown here is derived from an EMBL/GenBank/DDBJ whole genome shotgun (WGS) entry which is preliminary data.</text>
</comment>
<gene>
    <name evidence="2" type="ORF">Tsubulata_004275</name>
</gene>
<organism evidence="2 3">
    <name type="scientific">Turnera subulata</name>
    <dbReference type="NCBI Taxonomy" id="218843"/>
    <lineage>
        <taxon>Eukaryota</taxon>
        <taxon>Viridiplantae</taxon>
        <taxon>Streptophyta</taxon>
        <taxon>Embryophyta</taxon>
        <taxon>Tracheophyta</taxon>
        <taxon>Spermatophyta</taxon>
        <taxon>Magnoliopsida</taxon>
        <taxon>eudicotyledons</taxon>
        <taxon>Gunneridae</taxon>
        <taxon>Pentapetalae</taxon>
        <taxon>rosids</taxon>
        <taxon>fabids</taxon>
        <taxon>Malpighiales</taxon>
        <taxon>Passifloraceae</taxon>
        <taxon>Turnera</taxon>
    </lineage>
</organism>
<sequence>MANRFLGRHPPANVDQAHSSVETHRQIRRDDFNRQYNELLRSLEEEKKKTKILKGKLKGKDYKGWWDVKDDQLSKDGLVELEERIKNLHINLQRNRAKRKNGEPSSLPAPPVDPNTDMMSDPFTCNPNTETNHENLSIADPKGKGKLLNE</sequence>
<protein>
    <submittedName>
        <fullName evidence="2">Uncharacterized protein</fullName>
    </submittedName>
</protein>
<proteinExistence type="predicted"/>
<dbReference type="EMBL" id="JAKUCV010007207">
    <property type="protein sequence ID" value="KAJ4824325.1"/>
    <property type="molecule type" value="Genomic_DNA"/>
</dbReference>
<feature type="region of interest" description="Disordered" evidence="1">
    <location>
        <begin position="93"/>
        <end position="150"/>
    </location>
</feature>
<name>A0A9Q0J1K0_9ROSI</name>
<reference evidence="2" key="2">
    <citation type="journal article" date="2023" name="Plants (Basel)">
        <title>Annotation of the Turnera subulata (Passifloraceae) Draft Genome Reveals the S-Locus Evolved after the Divergence of Turneroideae from Passifloroideae in a Stepwise Manner.</title>
        <authorList>
            <person name="Henning P.M."/>
            <person name="Roalson E.H."/>
            <person name="Mir W."/>
            <person name="McCubbin A.G."/>
            <person name="Shore J.S."/>
        </authorList>
    </citation>
    <scope>NUCLEOTIDE SEQUENCE</scope>
    <source>
        <strain evidence="2">F60SS</strain>
    </source>
</reference>
<feature type="compositionally biased region" description="Basic and acidic residues" evidence="1">
    <location>
        <begin position="141"/>
        <end position="150"/>
    </location>
</feature>
<feature type="region of interest" description="Disordered" evidence="1">
    <location>
        <begin position="1"/>
        <end position="25"/>
    </location>
</feature>
<evidence type="ECO:0000313" key="3">
    <source>
        <dbReference type="Proteomes" id="UP001141552"/>
    </source>
</evidence>
<accession>A0A9Q0J1K0</accession>
<evidence type="ECO:0000313" key="2">
    <source>
        <dbReference type="EMBL" id="KAJ4824325.1"/>
    </source>
</evidence>
<reference evidence="2" key="1">
    <citation type="submission" date="2022-02" db="EMBL/GenBank/DDBJ databases">
        <authorList>
            <person name="Henning P.M."/>
            <person name="McCubbin A.G."/>
            <person name="Shore J.S."/>
        </authorList>
    </citation>
    <scope>NUCLEOTIDE SEQUENCE</scope>
    <source>
        <strain evidence="2">F60SS</strain>
        <tissue evidence="2">Leaves</tissue>
    </source>
</reference>
<dbReference type="Proteomes" id="UP001141552">
    <property type="component" value="Unassembled WGS sequence"/>
</dbReference>
<evidence type="ECO:0000256" key="1">
    <source>
        <dbReference type="SAM" id="MobiDB-lite"/>
    </source>
</evidence>
<keyword evidence="3" id="KW-1185">Reference proteome</keyword>